<dbReference type="InterPro" id="IPR052224">
    <property type="entry name" value="THAP_domain_protein"/>
</dbReference>
<dbReference type="SMART" id="SM00692">
    <property type="entry name" value="DM3"/>
    <property type="match status" value="1"/>
</dbReference>
<gene>
    <name evidence="8" type="ORF">V5799_009619</name>
</gene>
<dbReference type="GO" id="GO:0003677">
    <property type="term" value="F:DNA binding"/>
    <property type="evidence" value="ECO:0007669"/>
    <property type="project" value="UniProtKB-UniRule"/>
</dbReference>
<dbReference type="InterPro" id="IPR006612">
    <property type="entry name" value="THAP_Znf"/>
</dbReference>
<dbReference type="PANTHER" id="PTHR46927:SF3">
    <property type="entry name" value="THAP-TYPE DOMAIN-CONTAINING PROTEIN"/>
    <property type="match status" value="1"/>
</dbReference>
<protein>
    <recommendedName>
        <fullName evidence="7">THAP-type domain-containing protein</fullName>
    </recommendedName>
</protein>
<dbReference type="SMART" id="SM00980">
    <property type="entry name" value="THAP"/>
    <property type="match status" value="1"/>
</dbReference>
<evidence type="ECO:0000256" key="1">
    <source>
        <dbReference type="ARBA" id="ARBA00022723"/>
    </source>
</evidence>
<evidence type="ECO:0000313" key="8">
    <source>
        <dbReference type="EMBL" id="KAK8784017.1"/>
    </source>
</evidence>
<dbReference type="AlphaFoldDB" id="A0AAQ4F9U6"/>
<keyword evidence="1" id="KW-0479">Metal-binding</keyword>
<dbReference type="InterPro" id="IPR038441">
    <property type="entry name" value="THAP_Znf_sf"/>
</dbReference>
<dbReference type="InterPro" id="IPR048365">
    <property type="entry name" value="TNP-like_RNaseH_N"/>
</dbReference>
<evidence type="ECO:0000256" key="2">
    <source>
        <dbReference type="ARBA" id="ARBA00022771"/>
    </source>
</evidence>
<dbReference type="EMBL" id="JARKHS020004936">
    <property type="protein sequence ID" value="KAK8784017.1"/>
    <property type="molecule type" value="Genomic_DNA"/>
</dbReference>
<keyword evidence="6" id="KW-0175">Coiled coil</keyword>
<evidence type="ECO:0000256" key="5">
    <source>
        <dbReference type="PROSITE-ProRule" id="PRU00309"/>
    </source>
</evidence>
<evidence type="ECO:0000259" key="7">
    <source>
        <dbReference type="PROSITE" id="PS50950"/>
    </source>
</evidence>
<evidence type="ECO:0000256" key="3">
    <source>
        <dbReference type="ARBA" id="ARBA00022833"/>
    </source>
</evidence>
<name>A0AAQ4F9U6_AMBAM</name>
<dbReference type="PROSITE" id="PS50950">
    <property type="entry name" value="ZF_THAP"/>
    <property type="match status" value="1"/>
</dbReference>
<evidence type="ECO:0000256" key="4">
    <source>
        <dbReference type="ARBA" id="ARBA00023125"/>
    </source>
</evidence>
<evidence type="ECO:0000313" key="9">
    <source>
        <dbReference type="Proteomes" id="UP001321473"/>
    </source>
</evidence>
<accession>A0AAQ4F9U6</accession>
<keyword evidence="2 5" id="KW-0863">Zinc-finger</keyword>
<dbReference type="Pfam" id="PF21787">
    <property type="entry name" value="TNP-like_RNaseH_N"/>
    <property type="match status" value="1"/>
</dbReference>
<dbReference type="SUPFAM" id="SSF57716">
    <property type="entry name" value="Glucocorticoid receptor-like (DNA-binding domain)"/>
    <property type="match status" value="1"/>
</dbReference>
<keyword evidence="4 5" id="KW-0238">DNA-binding</keyword>
<keyword evidence="9" id="KW-1185">Reference proteome</keyword>
<proteinExistence type="predicted"/>
<dbReference type="GO" id="GO:0008270">
    <property type="term" value="F:zinc ion binding"/>
    <property type="evidence" value="ECO:0007669"/>
    <property type="project" value="UniProtKB-KW"/>
</dbReference>
<dbReference type="Proteomes" id="UP001321473">
    <property type="component" value="Unassembled WGS sequence"/>
</dbReference>
<dbReference type="Pfam" id="PF21788">
    <property type="entry name" value="TNP-like_GBD"/>
    <property type="match status" value="1"/>
</dbReference>
<dbReference type="PANTHER" id="PTHR46927">
    <property type="entry name" value="AGAP005574-PA"/>
    <property type="match status" value="1"/>
</dbReference>
<reference evidence="8 9" key="1">
    <citation type="journal article" date="2023" name="Arcadia Sci">
        <title>De novo assembly of a long-read Amblyomma americanum tick genome.</title>
        <authorList>
            <person name="Chou S."/>
            <person name="Poskanzer K.E."/>
            <person name="Rollins M."/>
            <person name="Thuy-Boun P.S."/>
        </authorList>
    </citation>
    <scope>NUCLEOTIDE SEQUENCE [LARGE SCALE GENOMIC DNA]</scope>
    <source>
        <strain evidence="8">F_SG_1</strain>
        <tissue evidence="8">Salivary glands</tissue>
    </source>
</reference>
<comment type="caution">
    <text evidence="8">The sequence shown here is derived from an EMBL/GenBank/DDBJ whole genome shotgun (WGS) entry which is preliminary data.</text>
</comment>
<dbReference type="Pfam" id="PF05485">
    <property type="entry name" value="THAP"/>
    <property type="match status" value="1"/>
</dbReference>
<feature type="coiled-coil region" evidence="6">
    <location>
        <begin position="221"/>
        <end position="262"/>
    </location>
</feature>
<evidence type="ECO:0000256" key="6">
    <source>
        <dbReference type="SAM" id="Coils"/>
    </source>
</evidence>
<dbReference type="InterPro" id="IPR048366">
    <property type="entry name" value="TNP-like_GBD"/>
</dbReference>
<organism evidence="8 9">
    <name type="scientific">Amblyomma americanum</name>
    <name type="common">Lone star tick</name>
    <dbReference type="NCBI Taxonomy" id="6943"/>
    <lineage>
        <taxon>Eukaryota</taxon>
        <taxon>Metazoa</taxon>
        <taxon>Ecdysozoa</taxon>
        <taxon>Arthropoda</taxon>
        <taxon>Chelicerata</taxon>
        <taxon>Arachnida</taxon>
        <taxon>Acari</taxon>
        <taxon>Parasitiformes</taxon>
        <taxon>Ixodida</taxon>
        <taxon>Ixodoidea</taxon>
        <taxon>Ixodidae</taxon>
        <taxon>Amblyomminae</taxon>
        <taxon>Amblyomma</taxon>
    </lineage>
</organism>
<keyword evidence="3" id="KW-0862">Zinc</keyword>
<feature type="domain" description="THAP-type" evidence="7">
    <location>
        <begin position="1"/>
        <end position="85"/>
    </location>
</feature>
<dbReference type="Gene3D" id="6.20.210.20">
    <property type="entry name" value="THAP domain"/>
    <property type="match status" value="1"/>
</dbReference>
<sequence length="584" mass="66169">MVYCCVPLCKSSGRTAKGITFHEFPVTELRTQWLKRISRQAEGPGKALWTPSDRSKVCSLHFKEGDFREGLKIRKLKPDAVPSVFPQYPTYLQQWAKKERRLLKRKPAKPASPTGRDTKAARLDANMTDGSVAEISVTMAEVPAPSVIPTATTTMVQAADSHELEVIPQGLSLDALVASTKGTSLESVQQPSPDVSPEPTFSTKVTTMVHGVQTRLTFPRMNKLLKQVNTLKRKCRRLIKKRDELQAEISVLRQQTKRTETAMKKSNFTILQEKVQEDDAKALFLQEQLSFLSNPKGRWREETIRNCVVWHAKSPSAYDLLRETGVLSLPSRSTLKRHIGACTGEVVSSLIKQRLHMEAKLHSEQARLGSLVMDEMSLKQTTSYQKQSDVVHGFVDLGGAEVDFGLHDQLATHLLCFVFVGLSTHYRLPVGYYFTKALSGEQLQLLALKVMQCVEESEFKVVRLVGDNHKSNTKFFSNLSGGPIQPVVEHPLDSDRELFLSFDYCHIMKNIRSQFLEVKRLLRRNGKFILPDFLRLLYEIQEKQGAFKLVRCLTKKHLWPTNFEKMNVNRAVQVFSPQVKYASI</sequence>